<gene>
    <name evidence="1" type="ORF">SAMD00020551_2536</name>
</gene>
<dbReference type="STRING" id="1321606.SAMD00020551_2536"/>
<evidence type="ECO:0000313" key="2">
    <source>
        <dbReference type="Proteomes" id="UP000031014"/>
    </source>
</evidence>
<dbReference type="EMBL" id="BASE01000054">
    <property type="protein sequence ID" value="GAM14387.1"/>
    <property type="molecule type" value="Genomic_DNA"/>
</dbReference>
<accession>A0A0A8X5V9</accession>
<sequence length="88" mass="10564">MLSNEAKHFIGEVHNFIGDFFILLAILKIYWRKSNFIGGFHNFIGELENFIDFYQFETREKPRFQIFEVLKYTNKKPGIARFPTHHPL</sequence>
<reference evidence="1 2" key="1">
    <citation type="submission" date="2013-06" db="EMBL/GenBank/DDBJ databases">
        <title>Whole genome shotgun sequence of Bacillus selenatarsenatis SF-1.</title>
        <authorList>
            <person name="Kuroda M."/>
            <person name="Sei K."/>
            <person name="Yamashita M."/>
            <person name="Ike M."/>
        </authorList>
    </citation>
    <scope>NUCLEOTIDE SEQUENCE [LARGE SCALE GENOMIC DNA]</scope>
    <source>
        <strain evidence="1 2">SF-1</strain>
    </source>
</reference>
<comment type="caution">
    <text evidence="1">The sequence shown here is derived from an EMBL/GenBank/DDBJ whole genome shotgun (WGS) entry which is preliminary data.</text>
</comment>
<evidence type="ECO:0000313" key="1">
    <source>
        <dbReference type="EMBL" id="GAM14387.1"/>
    </source>
</evidence>
<dbReference type="AlphaFoldDB" id="A0A0A8X5V9"/>
<protein>
    <submittedName>
        <fullName evidence="1">Uncharacterized protein</fullName>
    </submittedName>
</protein>
<name>A0A0A8X5V9_MESS1</name>
<dbReference type="Proteomes" id="UP000031014">
    <property type="component" value="Unassembled WGS sequence"/>
</dbReference>
<proteinExistence type="predicted"/>
<keyword evidence="2" id="KW-1185">Reference proteome</keyword>
<organism evidence="1 2">
    <name type="scientific">Mesobacillus selenatarsenatis (strain DSM 18680 / JCM 14380 / FERM P-15431 / SF-1)</name>
    <dbReference type="NCBI Taxonomy" id="1321606"/>
    <lineage>
        <taxon>Bacteria</taxon>
        <taxon>Bacillati</taxon>
        <taxon>Bacillota</taxon>
        <taxon>Bacilli</taxon>
        <taxon>Bacillales</taxon>
        <taxon>Bacillaceae</taxon>
        <taxon>Mesobacillus</taxon>
    </lineage>
</organism>